<accession>A0ABS8VAE5</accession>
<keyword evidence="3" id="KW-1185">Reference proteome</keyword>
<dbReference type="Proteomes" id="UP000823775">
    <property type="component" value="Unassembled WGS sequence"/>
</dbReference>
<evidence type="ECO:0000313" key="2">
    <source>
        <dbReference type="EMBL" id="MCD9643814.1"/>
    </source>
</evidence>
<comment type="caution">
    <text evidence="2">The sequence shown here is derived from an EMBL/GenBank/DDBJ whole genome shotgun (WGS) entry which is preliminary data.</text>
</comment>
<gene>
    <name evidence="2" type="ORF">HAX54_031661</name>
</gene>
<sequence>MDLDQVTVQGVPIYISPEGINGYYLIEDYSPIDTIAYDEKAMDKENQRPTIENSLKPMRDALLASKKIVKTILDRLEAKMTQLEHCSNISEMVNLKAELNKTKVALWELQDRELQVKDTGMEQLAANFGVSIVSLLVSPLRYPILHVIKEKCQGDAEETDKDALEEENDPDIPQRRQLILNRPRSSHC</sequence>
<protein>
    <submittedName>
        <fullName evidence="2">Uncharacterized protein</fullName>
    </submittedName>
</protein>
<evidence type="ECO:0000313" key="3">
    <source>
        <dbReference type="Proteomes" id="UP000823775"/>
    </source>
</evidence>
<name>A0ABS8VAE5_DATST</name>
<feature type="region of interest" description="Disordered" evidence="1">
    <location>
        <begin position="158"/>
        <end position="188"/>
    </location>
</feature>
<proteinExistence type="predicted"/>
<dbReference type="EMBL" id="JACEIK010004002">
    <property type="protein sequence ID" value="MCD9643814.1"/>
    <property type="molecule type" value="Genomic_DNA"/>
</dbReference>
<evidence type="ECO:0000256" key="1">
    <source>
        <dbReference type="SAM" id="MobiDB-lite"/>
    </source>
</evidence>
<reference evidence="2 3" key="1">
    <citation type="journal article" date="2021" name="BMC Genomics">
        <title>Datura genome reveals duplications of psychoactive alkaloid biosynthetic genes and high mutation rate following tissue culture.</title>
        <authorList>
            <person name="Rajewski A."/>
            <person name="Carter-House D."/>
            <person name="Stajich J."/>
            <person name="Litt A."/>
        </authorList>
    </citation>
    <scope>NUCLEOTIDE SEQUENCE [LARGE SCALE GENOMIC DNA]</scope>
    <source>
        <strain evidence="2">AR-01</strain>
    </source>
</reference>
<feature type="compositionally biased region" description="Acidic residues" evidence="1">
    <location>
        <begin position="158"/>
        <end position="170"/>
    </location>
</feature>
<organism evidence="2 3">
    <name type="scientific">Datura stramonium</name>
    <name type="common">Jimsonweed</name>
    <name type="synonym">Common thornapple</name>
    <dbReference type="NCBI Taxonomy" id="4076"/>
    <lineage>
        <taxon>Eukaryota</taxon>
        <taxon>Viridiplantae</taxon>
        <taxon>Streptophyta</taxon>
        <taxon>Embryophyta</taxon>
        <taxon>Tracheophyta</taxon>
        <taxon>Spermatophyta</taxon>
        <taxon>Magnoliopsida</taxon>
        <taxon>eudicotyledons</taxon>
        <taxon>Gunneridae</taxon>
        <taxon>Pentapetalae</taxon>
        <taxon>asterids</taxon>
        <taxon>lamiids</taxon>
        <taxon>Solanales</taxon>
        <taxon>Solanaceae</taxon>
        <taxon>Solanoideae</taxon>
        <taxon>Datureae</taxon>
        <taxon>Datura</taxon>
    </lineage>
</organism>